<dbReference type="InterPro" id="IPR013155">
    <property type="entry name" value="M/V/L/I-tRNA-synth_anticd-bd"/>
</dbReference>
<organism evidence="13 14">
    <name type="scientific">Cladophialophora chaetospira</name>
    <dbReference type="NCBI Taxonomy" id="386627"/>
    <lineage>
        <taxon>Eukaryota</taxon>
        <taxon>Fungi</taxon>
        <taxon>Dikarya</taxon>
        <taxon>Ascomycota</taxon>
        <taxon>Pezizomycotina</taxon>
        <taxon>Eurotiomycetes</taxon>
        <taxon>Chaetothyriomycetidae</taxon>
        <taxon>Chaetothyriales</taxon>
        <taxon>Herpotrichiellaceae</taxon>
        <taxon>Cladophialophora</taxon>
    </lineage>
</organism>
<dbReference type="GO" id="GO:0002161">
    <property type="term" value="F:aminoacyl-tRNA deacylase activity"/>
    <property type="evidence" value="ECO:0007669"/>
    <property type="project" value="InterPro"/>
</dbReference>
<gene>
    <name evidence="13" type="primary">CDC60</name>
    <name evidence="13" type="ORF">H2200_002670</name>
</gene>
<evidence type="ECO:0000256" key="8">
    <source>
        <dbReference type="ARBA" id="ARBA00030520"/>
    </source>
</evidence>
<accession>A0AA38XJI9</accession>
<dbReference type="Pfam" id="PF08264">
    <property type="entry name" value="Anticodon_1"/>
    <property type="match status" value="1"/>
</dbReference>
<feature type="domain" description="Methionyl/Valyl/Leucyl/Isoleucyl-tRNA synthetase anticodon-binding" evidence="11">
    <location>
        <begin position="841"/>
        <end position="966"/>
    </location>
</feature>
<dbReference type="NCBIfam" id="TIGR00395">
    <property type="entry name" value="leuS_arch"/>
    <property type="match status" value="1"/>
</dbReference>
<name>A0AA38XJI9_9EURO</name>
<dbReference type="SUPFAM" id="SSF50677">
    <property type="entry name" value="ValRS/IleRS/LeuRS editing domain"/>
    <property type="match status" value="1"/>
</dbReference>
<sequence>MATQIPVDPSASAANTLKLENTHNRDVLIAIEKKYQKEWQKNKVFESEAPTTDEIPFGSVPAADIREKHPKYFGTFAYPYMNGTLHAGHSFTVSKVEFTAGFARLTGKRVLFPLGFHCTGMPIKACADKLVEDVRKFGQNFENYHEDEDEPEANGVPIAPTQGVNVKDDITKFKSKKSKAAAKTVKANYQFQTMLAMGIPKEEIHKFSDASYWLEYFPPLCEQDLIDFGARIDWRRKFVTTDANPYYDAFVRWQMNRLHELNKILYGKRYTIYSPKDGQPCMDHDRTKGEGVGPTEYTALKLKVKEWSPQAAKAVDSKIPSDANVYFVPATLRPETMYGQVCCFVGPKINYGVFKVSEKEYYVVTKRAAWNMAFQGTFFDQENFPKDQKELQPVVELPGSAFVGTLVNAPLSVHKEGVRILPMETVSATKGTGVVTSVPSDSPDDYATMRELAKKAEFYGIKKEWAELEIIPLIHTPAYGNLVAKHLVETMKIQSPKDTTLLTEAKDLAYKEGFYNGTMLIGEFKGEKVQEAKDKVRNSLIKSGDAFPFADPSAEVISRSADECVVAYVPQWFLNYGENDKEWQKQVVDYVKDKNGLETYIQETENQFVANLEWLNQWACARTYGLGSKLPWDPTFLVESLSDSTVYMSYYTIAHFLHGDKFGKTPGLLNIKDEQMTDDVWDYIFTRTNDVEEVSRSSKISVEDLQTLRRSFEYWYPLDMRSSGKDLIPNHLTFFLYIHLALFPREYWPRSVRSNGHLLLNGDKMSKSTGNFLTLSQAVKKFGADATRIALADAGDGMEDANFEEKGANAAIMRMYTLKEWIEDTLKDEGLRKTQGDVIWDKLFEDEMNALVHETYQHYSDTNYKLALKTALYDFQSARDFYREACLSSGNPLSRTLVLRYVELQSILISTIAPHWAEYMWLEVLHKPSSIQNARWPTDVPQADPSLTAAREYVKTTSSNITSAEAQAAKKMAKGKSAAFDPRKPKRITIFAAKNFPAWQDKYVELVRKAFEASTLNDDKAINGQVAKMSKGPEMKKAMPFVQGLKKRLGSGEPKEAVFERKLPFNEVEILEEMRKGLMKTTGCKEVKVVEVGEEKVEGLSHVAENAVPGQPSFLFENVEA</sequence>
<dbReference type="Pfam" id="PF24810">
    <property type="entry name" value="RBD_LARS1"/>
    <property type="match status" value="1"/>
</dbReference>
<dbReference type="InterPro" id="IPR004493">
    <property type="entry name" value="Leu-tRNA-synth_Ia_arc/euk"/>
</dbReference>
<dbReference type="EMBL" id="JAPDRK010000003">
    <property type="protein sequence ID" value="KAJ9614533.1"/>
    <property type="molecule type" value="Genomic_DNA"/>
</dbReference>
<evidence type="ECO:0000313" key="14">
    <source>
        <dbReference type="Proteomes" id="UP001172673"/>
    </source>
</evidence>
<keyword evidence="6" id="KW-0648">Protein biosynthesis</keyword>
<dbReference type="FunFam" id="3.90.740.10:FF:000001">
    <property type="entry name" value="Leucine--tRNA ligase, cytoplasmic"/>
    <property type="match status" value="1"/>
</dbReference>
<evidence type="ECO:0000256" key="5">
    <source>
        <dbReference type="ARBA" id="ARBA00022840"/>
    </source>
</evidence>
<dbReference type="Gene3D" id="3.40.50.620">
    <property type="entry name" value="HUPs"/>
    <property type="match status" value="2"/>
</dbReference>
<comment type="catalytic activity">
    <reaction evidence="9">
        <text>tRNA(Leu) + L-leucine + ATP = L-leucyl-tRNA(Leu) + AMP + diphosphate</text>
        <dbReference type="Rhea" id="RHEA:11688"/>
        <dbReference type="Rhea" id="RHEA-COMP:9613"/>
        <dbReference type="Rhea" id="RHEA-COMP:9622"/>
        <dbReference type="ChEBI" id="CHEBI:30616"/>
        <dbReference type="ChEBI" id="CHEBI:33019"/>
        <dbReference type="ChEBI" id="CHEBI:57427"/>
        <dbReference type="ChEBI" id="CHEBI:78442"/>
        <dbReference type="ChEBI" id="CHEBI:78494"/>
        <dbReference type="ChEBI" id="CHEBI:456215"/>
        <dbReference type="EC" id="6.1.1.4"/>
    </reaction>
</comment>
<keyword evidence="7 13" id="KW-0030">Aminoacyl-tRNA synthetase</keyword>
<dbReference type="GO" id="GO:0004823">
    <property type="term" value="F:leucine-tRNA ligase activity"/>
    <property type="evidence" value="ECO:0007669"/>
    <property type="project" value="UniProtKB-EC"/>
</dbReference>
<keyword evidence="4" id="KW-0547">Nucleotide-binding</keyword>
<evidence type="ECO:0000256" key="9">
    <source>
        <dbReference type="ARBA" id="ARBA00047469"/>
    </source>
</evidence>
<keyword evidence="14" id="KW-1185">Reference proteome</keyword>
<dbReference type="InterPro" id="IPR002300">
    <property type="entry name" value="aa-tRNA-synth_Ia"/>
</dbReference>
<evidence type="ECO:0000256" key="6">
    <source>
        <dbReference type="ARBA" id="ARBA00022917"/>
    </source>
</evidence>
<dbReference type="GO" id="GO:0006429">
    <property type="term" value="P:leucyl-tRNA aminoacylation"/>
    <property type="evidence" value="ECO:0007669"/>
    <property type="project" value="InterPro"/>
</dbReference>
<dbReference type="PANTHER" id="PTHR45794:SF1">
    <property type="entry name" value="LEUCINE--TRNA LIGASE, CYTOPLASMIC"/>
    <property type="match status" value="1"/>
</dbReference>
<keyword evidence="5" id="KW-0067">ATP-binding</keyword>
<dbReference type="AlphaFoldDB" id="A0AA38XJI9"/>
<protein>
    <recommendedName>
        <fullName evidence="2">leucine--tRNA ligase</fullName>
        <ecNumber evidence="2">6.1.1.4</ecNumber>
    </recommendedName>
    <alternativeName>
        <fullName evidence="8">Leucyl-tRNA synthetase</fullName>
    </alternativeName>
</protein>
<feature type="domain" description="Aminoacyl-tRNA synthetase class Ia" evidence="10">
    <location>
        <begin position="66"/>
        <end position="131"/>
    </location>
</feature>
<dbReference type="EC" id="6.1.1.4" evidence="2"/>
<evidence type="ECO:0000256" key="2">
    <source>
        <dbReference type="ARBA" id="ARBA00013164"/>
    </source>
</evidence>
<dbReference type="NCBIfam" id="NF008957">
    <property type="entry name" value="PRK12300.1"/>
    <property type="match status" value="1"/>
</dbReference>
<dbReference type="PANTHER" id="PTHR45794">
    <property type="entry name" value="LEUCYL-TRNA SYNTHETASE"/>
    <property type="match status" value="1"/>
</dbReference>
<evidence type="ECO:0000256" key="4">
    <source>
        <dbReference type="ARBA" id="ARBA00022741"/>
    </source>
</evidence>
<evidence type="ECO:0000313" key="13">
    <source>
        <dbReference type="EMBL" id="KAJ9614533.1"/>
    </source>
</evidence>
<dbReference type="InterPro" id="IPR009008">
    <property type="entry name" value="Val/Leu/Ile-tRNA-synth_edit"/>
</dbReference>
<keyword evidence="3 13" id="KW-0436">Ligase</keyword>
<comment type="caution">
    <text evidence="13">The sequence shown here is derived from an EMBL/GenBank/DDBJ whole genome shotgun (WGS) entry which is preliminary data.</text>
</comment>
<feature type="domain" description="Leucine--tRNA ligase RagD-binding" evidence="12">
    <location>
        <begin position="993"/>
        <end position="1049"/>
    </location>
</feature>
<dbReference type="Pfam" id="PF00133">
    <property type="entry name" value="tRNA-synt_1"/>
    <property type="match status" value="2"/>
</dbReference>
<dbReference type="GO" id="GO:0005524">
    <property type="term" value="F:ATP binding"/>
    <property type="evidence" value="ECO:0007669"/>
    <property type="project" value="UniProtKB-KW"/>
</dbReference>
<feature type="domain" description="Aminoacyl-tRNA synthetase class Ia" evidence="10">
    <location>
        <begin position="216"/>
        <end position="803"/>
    </location>
</feature>
<reference evidence="13" key="1">
    <citation type="submission" date="2022-10" db="EMBL/GenBank/DDBJ databases">
        <title>Culturing micro-colonial fungi from biological soil crusts in the Mojave desert and describing Neophaeococcomyces mojavensis, and introducing the new genera and species Taxawa tesnikishii.</title>
        <authorList>
            <person name="Kurbessoian T."/>
            <person name="Stajich J.E."/>
        </authorList>
    </citation>
    <scope>NUCLEOTIDE SEQUENCE</scope>
    <source>
        <strain evidence="13">TK_41</strain>
    </source>
</reference>
<dbReference type="SUPFAM" id="SSF47323">
    <property type="entry name" value="Anticodon-binding domain of a subclass of class I aminoacyl-tRNA synthetases"/>
    <property type="match status" value="1"/>
</dbReference>
<evidence type="ECO:0000256" key="1">
    <source>
        <dbReference type="ARBA" id="ARBA00005594"/>
    </source>
</evidence>
<evidence type="ECO:0000259" key="11">
    <source>
        <dbReference type="Pfam" id="PF08264"/>
    </source>
</evidence>
<dbReference type="InterPro" id="IPR014729">
    <property type="entry name" value="Rossmann-like_a/b/a_fold"/>
</dbReference>
<dbReference type="InterPro" id="IPR009080">
    <property type="entry name" value="tRNAsynth_Ia_anticodon-bd"/>
</dbReference>
<evidence type="ECO:0000259" key="12">
    <source>
        <dbReference type="Pfam" id="PF24810"/>
    </source>
</evidence>
<evidence type="ECO:0000259" key="10">
    <source>
        <dbReference type="Pfam" id="PF00133"/>
    </source>
</evidence>
<dbReference type="Proteomes" id="UP001172673">
    <property type="component" value="Unassembled WGS sequence"/>
</dbReference>
<evidence type="ECO:0000256" key="7">
    <source>
        <dbReference type="ARBA" id="ARBA00023146"/>
    </source>
</evidence>
<comment type="similarity">
    <text evidence="1">Belongs to the class-I aminoacyl-tRNA synthetase family.</text>
</comment>
<dbReference type="InterPro" id="IPR055416">
    <property type="entry name" value="RBD_LARS1"/>
</dbReference>
<evidence type="ECO:0000256" key="3">
    <source>
        <dbReference type="ARBA" id="ARBA00022598"/>
    </source>
</evidence>
<proteinExistence type="inferred from homology"/>
<dbReference type="SUPFAM" id="SSF52374">
    <property type="entry name" value="Nucleotidylyl transferase"/>
    <property type="match status" value="1"/>
</dbReference>
<dbReference type="Gene3D" id="3.90.740.10">
    <property type="entry name" value="Valyl/Leucyl/Isoleucyl-tRNA synthetase, editing domain"/>
    <property type="match status" value="1"/>
</dbReference>